<feature type="transmembrane region" description="Helical" evidence="6">
    <location>
        <begin position="221"/>
        <end position="242"/>
    </location>
</feature>
<feature type="transmembrane region" description="Helical" evidence="6">
    <location>
        <begin position="188"/>
        <end position="214"/>
    </location>
</feature>
<evidence type="ECO:0000313" key="8">
    <source>
        <dbReference type="Proteomes" id="UP001500420"/>
    </source>
</evidence>
<dbReference type="GO" id="GO:0016020">
    <property type="term" value="C:membrane"/>
    <property type="evidence" value="ECO:0007669"/>
    <property type="project" value="UniProtKB-SubCell"/>
</dbReference>
<evidence type="ECO:0000256" key="6">
    <source>
        <dbReference type="SAM" id="Phobius"/>
    </source>
</evidence>
<dbReference type="InterPro" id="IPR002549">
    <property type="entry name" value="AI-2E-like"/>
</dbReference>
<feature type="transmembrane region" description="Helical" evidence="6">
    <location>
        <begin position="136"/>
        <end position="158"/>
    </location>
</feature>
<keyword evidence="8" id="KW-1185">Reference proteome</keyword>
<dbReference type="Proteomes" id="UP001500420">
    <property type="component" value="Unassembled WGS sequence"/>
</dbReference>
<dbReference type="Pfam" id="PF01594">
    <property type="entry name" value="AI-2E_transport"/>
    <property type="match status" value="1"/>
</dbReference>
<sequence length="338" mass="35120">MNVSRGFLLALIAVVGVVSLLIVLPYLQYVLLALLLAYVLYPLHSRLADRVGGTASAASLLALVTLAALLPFVVVLRVIAADAVAYAEALQTGGIEFATIEAAIAEWTGVRVDLASSLGGSGEQIGGALVDAAGNVFGLLAHVLVGLGLTVFLLYYLLKDGDRLVVWLRDITPLPQRVQDDLYAEVGAVTWAVLAGHVFIAIVQGVVAGIGLFVAGVPSAAFWTAVMVVLALLPVIGAFMVWGPAALWLAATGDVVAAVALAIFGTIVVGVTDDFLRPIVVNRRADVSPAVIILGVIGGLSVFGFIGLFVGPIVLGILKAVLVVFDDYYDRMNEGVPP</sequence>
<dbReference type="PANTHER" id="PTHR21716:SF4">
    <property type="entry name" value="TRANSMEMBRANE PROTEIN 245"/>
    <property type="match status" value="1"/>
</dbReference>
<accession>A0AAV3TA12</accession>
<feature type="transmembrane region" description="Helical" evidence="6">
    <location>
        <begin position="7"/>
        <end position="40"/>
    </location>
</feature>
<keyword evidence="5 6" id="KW-0472">Membrane</keyword>
<gene>
    <name evidence="7" type="ORF">GCM10009020_19330</name>
</gene>
<feature type="transmembrane region" description="Helical" evidence="6">
    <location>
        <begin position="60"/>
        <end position="80"/>
    </location>
</feature>
<comment type="similarity">
    <text evidence="2">Belongs to the autoinducer-2 exporter (AI-2E) (TC 2.A.86) family.</text>
</comment>
<dbReference type="EMBL" id="BAAADV010000003">
    <property type="protein sequence ID" value="GAA0672705.1"/>
    <property type="molecule type" value="Genomic_DNA"/>
</dbReference>
<evidence type="ECO:0008006" key="9">
    <source>
        <dbReference type="Google" id="ProtNLM"/>
    </source>
</evidence>
<evidence type="ECO:0000256" key="2">
    <source>
        <dbReference type="ARBA" id="ARBA00009773"/>
    </source>
</evidence>
<reference evidence="7 8" key="1">
    <citation type="journal article" date="2019" name="Int. J. Syst. Evol. Microbiol.">
        <title>The Global Catalogue of Microorganisms (GCM) 10K type strain sequencing project: providing services to taxonomists for standard genome sequencing and annotation.</title>
        <authorList>
            <consortium name="The Broad Institute Genomics Platform"/>
            <consortium name="The Broad Institute Genome Sequencing Center for Infectious Disease"/>
            <person name="Wu L."/>
            <person name="Ma J."/>
        </authorList>
    </citation>
    <scope>NUCLEOTIDE SEQUENCE [LARGE SCALE GENOMIC DNA]</scope>
    <source>
        <strain evidence="7 8">JCM 16328</strain>
    </source>
</reference>
<dbReference type="RefSeq" id="WP_343773793.1">
    <property type="nucleotide sequence ID" value="NZ_BAAADV010000003.1"/>
</dbReference>
<evidence type="ECO:0000256" key="4">
    <source>
        <dbReference type="ARBA" id="ARBA00022989"/>
    </source>
</evidence>
<comment type="caution">
    <text evidence="7">The sequence shown here is derived from an EMBL/GenBank/DDBJ whole genome shotgun (WGS) entry which is preliminary data.</text>
</comment>
<keyword evidence="3 6" id="KW-0812">Transmembrane</keyword>
<dbReference type="PANTHER" id="PTHR21716">
    <property type="entry name" value="TRANSMEMBRANE PROTEIN"/>
    <property type="match status" value="1"/>
</dbReference>
<protein>
    <recommendedName>
        <fullName evidence="9">AI-2E family transporter</fullName>
    </recommendedName>
</protein>
<feature type="transmembrane region" description="Helical" evidence="6">
    <location>
        <begin position="248"/>
        <end position="271"/>
    </location>
</feature>
<evidence type="ECO:0000256" key="3">
    <source>
        <dbReference type="ARBA" id="ARBA00022692"/>
    </source>
</evidence>
<feature type="transmembrane region" description="Helical" evidence="6">
    <location>
        <begin position="292"/>
        <end position="325"/>
    </location>
</feature>
<proteinExistence type="inferred from homology"/>
<evidence type="ECO:0000256" key="5">
    <source>
        <dbReference type="ARBA" id="ARBA00023136"/>
    </source>
</evidence>
<comment type="subcellular location">
    <subcellularLocation>
        <location evidence="1">Membrane</location>
        <topology evidence="1">Multi-pass membrane protein</topology>
    </subcellularLocation>
</comment>
<evidence type="ECO:0000256" key="1">
    <source>
        <dbReference type="ARBA" id="ARBA00004141"/>
    </source>
</evidence>
<dbReference type="AlphaFoldDB" id="A0AAV3TA12"/>
<evidence type="ECO:0000313" key="7">
    <source>
        <dbReference type="EMBL" id="GAA0672705.1"/>
    </source>
</evidence>
<name>A0AAV3TA12_9EURY</name>
<organism evidence="7 8">
    <name type="scientific">Natronoarchaeum mannanilyticum</name>
    <dbReference type="NCBI Taxonomy" id="926360"/>
    <lineage>
        <taxon>Archaea</taxon>
        <taxon>Methanobacteriati</taxon>
        <taxon>Methanobacteriota</taxon>
        <taxon>Stenosarchaea group</taxon>
        <taxon>Halobacteria</taxon>
        <taxon>Halobacteriales</taxon>
        <taxon>Natronoarchaeaceae</taxon>
    </lineage>
</organism>
<keyword evidence="4 6" id="KW-1133">Transmembrane helix</keyword>